<name>A0A383BVL4_9ZZZZ</name>
<dbReference type="AlphaFoldDB" id="A0A383BVL4"/>
<evidence type="ECO:0000313" key="1">
    <source>
        <dbReference type="EMBL" id="SVE23418.1"/>
    </source>
</evidence>
<dbReference type="EMBL" id="UINC01203252">
    <property type="protein sequence ID" value="SVE23418.1"/>
    <property type="molecule type" value="Genomic_DNA"/>
</dbReference>
<proteinExistence type="predicted"/>
<organism evidence="1">
    <name type="scientific">marine metagenome</name>
    <dbReference type="NCBI Taxonomy" id="408172"/>
    <lineage>
        <taxon>unclassified sequences</taxon>
        <taxon>metagenomes</taxon>
        <taxon>ecological metagenomes</taxon>
    </lineage>
</organism>
<accession>A0A383BVL4</accession>
<reference evidence="1" key="1">
    <citation type="submission" date="2018-05" db="EMBL/GenBank/DDBJ databases">
        <authorList>
            <person name="Lanie J.A."/>
            <person name="Ng W.-L."/>
            <person name="Kazmierczak K.M."/>
            <person name="Andrzejewski T.M."/>
            <person name="Davidsen T.M."/>
            <person name="Wayne K.J."/>
            <person name="Tettelin H."/>
            <person name="Glass J.I."/>
            <person name="Rusch D."/>
            <person name="Podicherti R."/>
            <person name="Tsui H.-C.T."/>
            <person name="Winkler M.E."/>
        </authorList>
    </citation>
    <scope>NUCLEOTIDE SEQUENCE</scope>
</reference>
<gene>
    <name evidence="1" type="ORF">METZ01_LOCUS476272</name>
</gene>
<sequence length="41" mass="4567">MMKIHILNIYGTIPTQMNRTLAETQPAKNYIMTSSGKVASI</sequence>
<protein>
    <submittedName>
        <fullName evidence="1">Uncharacterized protein</fullName>
    </submittedName>
</protein>